<protein>
    <submittedName>
        <fullName evidence="9">MFS transporter</fullName>
    </submittedName>
</protein>
<feature type="transmembrane region" description="Helical" evidence="7">
    <location>
        <begin position="71"/>
        <end position="93"/>
    </location>
</feature>
<evidence type="ECO:0000256" key="2">
    <source>
        <dbReference type="ARBA" id="ARBA00008335"/>
    </source>
</evidence>
<proteinExistence type="inferred from homology"/>
<dbReference type="Proteomes" id="UP000236950">
    <property type="component" value="Unassembled WGS sequence"/>
</dbReference>
<keyword evidence="3" id="KW-0813">Transport</keyword>
<evidence type="ECO:0000259" key="8">
    <source>
        <dbReference type="PROSITE" id="PS50850"/>
    </source>
</evidence>
<dbReference type="InterPro" id="IPR051788">
    <property type="entry name" value="MFS_Transporter"/>
</dbReference>
<dbReference type="Pfam" id="PF07690">
    <property type="entry name" value="MFS_1"/>
    <property type="match status" value="1"/>
</dbReference>
<dbReference type="RefSeq" id="WP_103898164.1">
    <property type="nucleotide sequence ID" value="NZ_JALY01000062.1"/>
</dbReference>
<evidence type="ECO:0000256" key="5">
    <source>
        <dbReference type="ARBA" id="ARBA00022989"/>
    </source>
</evidence>
<evidence type="ECO:0000256" key="6">
    <source>
        <dbReference type="ARBA" id="ARBA00023136"/>
    </source>
</evidence>
<keyword evidence="5 7" id="KW-1133">Transmembrane helix</keyword>
<dbReference type="InterPro" id="IPR011701">
    <property type="entry name" value="MFS"/>
</dbReference>
<evidence type="ECO:0000313" key="10">
    <source>
        <dbReference type="Proteomes" id="UP000236950"/>
    </source>
</evidence>
<evidence type="ECO:0000256" key="4">
    <source>
        <dbReference type="ARBA" id="ARBA00022692"/>
    </source>
</evidence>
<feature type="transmembrane region" description="Helical" evidence="7">
    <location>
        <begin position="40"/>
        <end position="59"/>
    </location>
</feature>
<evidence type="ECO:0000256" key="1">
    <source>
        <dbReference type="ARBA" id="ARBA00004127"/>
    </source>
</evidence>
<comment type="subcellular location">
    <subcellularLocation>
        <location evidence="1">Endomembrane system</location>
        <topology evidence="1">Multi-pass membrane protein</topology>
    </subcellularLocation>
</comment>
<feature type="transmembrane region" description="Helical" evidence="7">
    <location>
        <begin position="131"/>
        <end position="152"/>
    </location>
</feature>
<dbReference type="AlphaFoldDB" id="A0A2S5EJI8"/>
<comment type="caution">
    <text evidence="9">The sequence shown here is derived from an EMBL/GenBank/DDBJ whole genome shotgun (WGS) entry which is preliminary data.</text>
</comment>
<feature type="transmembrane region" description="Helical" evidence="7">
    <location>
        <begin position="332"/>
        <end position="354"/>
    </location>
</feature>
<dbReference type="InterPro" id="IPR036259">
    <property type="entry name" value="MFS_trans_sf"/>
</dbReference>
<evidence type="ECO:0000256" key="3">
    <source>
        <dbReference type="ARBA" id="ARBA00022448"/>
    </source>
</evidence>
<feature type="transmembrane region" description="Helical" evidence="7">
    <location>
        <begin position="274"/>
        <end position="293"/>
    </location>
</feature>
<dbReference type="PROSITE" id="PS50850">
    <property type="entry name" value="MFS"/>
    <property type="match status" value="1"/>
</dbReference>
<feature type="transmembrane region" description="Helical" evidence="7">
    <location>
        <begin position="99"/>
        <end position="119"/>
    </location>
</feature>
<reference evidence="9 10" key="1">
    <citation type="submission" date="2014-01" db="EMBL/GenBank/DDBJ databases">
        <title>Comparative genomics of Petrotoga.</title>
        <authorList>
            <person name="Chow K."/>
            <person name="Charchuk R."/>
            <person name="Nesbo C.L."/>
        </authorList>
    </citation>
    <scope>NUCLEOTIDE SEQUENCE [LARGE SCALE GENOMIC DNA]</scope>
    <source>
        <strain evidence="9 10">DSM 16923</strain>
    </source>
</reference>
<evidence type="ECO:0000313" key="9">
    <source>
        <dbReference type="EMBL" id="POZ93208.1"/>
    </source>
</evidence>
<name>A0A2S5EJI8_9BACT</name>
<dbReference type="GO" id="GO:0022857">
    <property type="term" value="F:transmembrane transporter activity"/>
    <property type="evidence" value="ECO:0007669"/>
    <property type="project" value="InterPro"/>
</dbReference>
<feature type="transmembrane region" description="Helical" evidence="7">
    <location>
        <begin position="360"/>
        <end position="378"/>
    </location>
</feature>
<keyword evidence="4 7" id="KW-0812">Transmembrane</keyword>
<sequence>MYSILLVIIYISFISLGLPDALLGSAWPSMFQTLNVPVSYAGIISMIISGGTIVSTLFSGKSIHKLGTGKLTTISVGMTAIALFGFSISTSFWHLCLWGIPYGLGAGSVDAALNNFVALHYKARHMNWLHCFWGVGATLGPYIMGILLTNGFKWNSGYFTISLIQIVLTSVLFFTLPLWNEKKTGNKTKEEEEYKNYSLKEVITLPGAMSIMIAFFSYCALEATTGLWAASYLVLNRGIAAEIAAKWAASFYFGITIGRFISGFITFKMNNKNMIRLGQGIIILGLLLLILPFSNYTAFIGLILIGLGCAPIYPSLIHSTPSNFGKDVSHSIIGVQMASAYLGITLMPPLFGFLQEHFDIRLYPIYLTILAFLMIAMVEKANGIFVRKPVINSNP</sequence>
<dbReference type="PANTHER" id="PTHR23514">
    <property type="entry name" value="BYPASS OF STOP CODON PROTEIN 6"/>
    <property type="match status" value="1"/>
</dbReference>
<feature type="transmembrane region" description="Helical" evidence="7">
    <location>
        <begin position="247"/>
        <end position="267"/>
    </location>
</feature>
<dbReference type="GO" id="GO:0012505">
    <property type="term" value="C:endomembrane system"/>
    <property type="evidence" value="ECO:0007669"/>
    <property type="project" value="UniProtKB-SubCell"/>
</dbReference>
<gene>
    <name evidence="9" type="ORF">AA81_03040</name>
</gene>
<dbReference type="PANTHER" id="PTHR23514:SF3">
    <property type="entry name" value="BYPASS OF STOP CODON PROTEIN 6"/>
    <property type="match status" value="1"/>
</dbReference>
<feature type="transmembrane region" description="Helical" evidence="7">
    <location>
        <begin position="213"/>
        <end position="235"/>
    </location>
</feature>
<dbReference type="SUPFAM" id="SSF103473">
    <property type="entry name" value="MFS general substrate transporter"/>
    <property type="match status" value="1"/>
</dbReference>
<organism evidence="9 10">
    <name type="scientific">Petrotoga halophila DSM 16923</name>
    <dbReference type="NCBI Taxonomy" id="1122953"/>
    <lineage>
        <taxon>Bacteria</taxon>
        <taxon>Thermotogati</taxon>
        <taxon>Thermotogota</taxon>
        <taxon>Thermotogae</taxon>
        <taxon>Petrotogales</taxon>
        <taxon>Petrotogaceae</taxon>
        <taxon>Petrotoga</taxon>
    </lineage>
</organism>
<keyword evidence="6 7" id="KW-0472">Membrane</keyword>
<evidence type="ECO:0000256" key="7">
    <source>
        <dbReference type="SAM" id="Phobius"/>
    </source>
</evidence>
<feature type="transmembrane region" description="Helical" evidence="7">
    <location>
        <begin position="158"/>
        <end position="179"/>
    </location>
</feature>
<dbReference type="InterPro" id="IPR020846">
    <property type="entry name" value="MFS_dom"/>
</dbReference>
<comment type="similarity">
    <text evidence="2">Belongs to the major facilitator superfamily.</text>
</comment>
<keyword evidence="10" id="KW-1185">Reference proteome</keyword>
<dbReference type="GO" id="GO:0016020">
    <property type="term" value="C:membrane"/>
    <property type="evidence" value="ECO:0007669"/>
    <property type="project" value="TreeGrafter"/>
</dbReference>
<feature type="transmembrane region" description="Helical" evidence="7">
    <location>
        <begin position="299"/>
        <end position="320"/>
    </location>
</feature>
<feature type="domain" description="Major facilitator superfamily (MFS) profile" evidence="8">
    <location>
        <begin position="5"/>
        <end position="383"/>
    </location>
</feature>
<dbReference type="Gene3D" id="1.20.1250.20">
    <property type="entry name" value="MFS general substrate transporter like domains"/>
    <property type="match status" value="1"/>
</dbReference>
<dbReference type="EMBL" id="JALY01000062">
    <property type="protein sequence ID" value="POZ93208.1"/>
    <property type="molecule type" value="Genomic_DNA"/>
</dbReference>
<accession>A0A2S5EJI8</accession>